<protein>
    <recommendedName>
        <fullName evidence="2">histidine kinase</fullName>
        <ecNumber evidence="2">2.7.13.3</ecNumber>
    </recommendedName>
</protein>
<dbReference type="PRINTS" id="PR00344">
    <property type="entry name" value="BCTRLSENSOR"/>
</dbReference>
<dbReference type="PROSITE" id="PS50887">
    <property type="entry name" value="GGDEF"/>
    <property type="match status" value="1"/>
</dbReference>
<keyword evidence="3" id="KW-0175">Coiled coil</keyword>
<evidence type="ECO:0000313" key="6">
    <source>
        <dbReference type="EMBL" id="MBB5271098.1"/>
    </source>
</evidence>
<dbReference type="SMART" id="SM00387">
    <property type="entry name" value="HATPase_c"/>
    <property type="match status" value="1"/>
</dbReference>
<dbReference type="SUPFAM" id="SSF55874">
    <property type="entry name" value="ATPase domain of HSP90 chaperone/DNA topoisomerase II/histidine kinase"/>
    <property type="match status" value="1"/>
</dbReference>
<dbReference type="Gene3D" id="1.10.287.130">
    <property type="match status" value="1"/>
</dbReference>
<keyword evidence="7" id="KW-1185">Reference proteome</keyword>
<dbReference type="AlphaFoldDB" id="A0A7W8HFR9"/>
<gene>
    <name evidence="6" type="ORF">HNQ70_001102</name>
</gene>
<dbReference type="SUPFAM" id="SSF55073">
    <property type="entry name" value="Nucleotide cyclase"/>
    <property type="match status" value="1"/>
</dbReference>
<feature type="coiled-coil region" evidence="3">
    <location>
        <begin position="277"/>
        <end position="311"/>
    </location>
</feature>
<evidence type="ECO:0000313" key="7">
    <source>
        <dbReference type="Proteomes" id="UP000532440"/>
    </source>
</evidence>
<dbReference type="InterPro" id="IPR043128">
    <property type="entry name" value="Rev_trsase/Diguanyl_cyclase"/>
</dbReference>
<dbReference type="InterPro" id="IPR004358">
    <property type="entry name" value="Sig_transdc_His_kin-like_C"/>
</dbReference>
<name>A0A7W8HFR9_9BURK</name>
<dbReference type="SUPFAM" id="SSF47384">
    <property type="entry name" value="Homodimeric domain of signal transducing histidine kinase"/>
    <property type="match status" value="1"/>
</dbReference>
<accession>A0A7W8HFR9</accession>
<dbReference type="InterPro" id="IPR000160">
    <property type="entry name" value="GGDEF_dom"/>
</dbReference>
<dbReference type="NCBIfam" id="TIGR00254">
    <property type="entry name" value="GGDEF"/>
    <property type="match status" value="1"/>
</dbReference>
<reference evidence="6 7" key="1">
    <citation type="submission" date="2020-08" db="EMBL/GenBank/DDBJ databases">
        <title>Genomic Encyclopedia of Type Strains, Phase IV (KMG-IV): sequencing the most valuable type-strain genomes for metagenomic binning, comparative biology and taxonomic classification.</title>
        <authorList>
            <person name="Goeker M."/>
        </authorList>
    </citation>
    <scope>NUCLEOTIDE SEQUENCE [LARGE SCALE GENOMIC DNA]</scope>
    <source>
        <strain evidence="6 7">DSM 29781</strain>
    </source>
</reference>
<dbReference type="InterPro" id="IPR036097">
    <property type="entry name" value="HisK_dim/P_sf"/>
</dbReference>
<organism evidence="6 7">
    <name type="scientific">Quisquiliibacterium transsilvanicum</name>
    <dbReference type="NCBI Taxonomy" id="1549638"/>
    <lineage>
        <taxon>Bacteria</taxon>
        <taxon>Pseudomonadati</taxon>
        <taxon>Pseudomonadota</taxon>
        <taxon>Betaproteobacteria</taxon>
        <taxon>Burkholderiales</taxon>
        <taxon>Burkholderiaceae</taxon>
        <taxon>Quisquiliibacterium</taxon>
    </lineage>
</organism>
<feature type="domain" description="GGDEF" evidence="5">
    <location>
        <begin position="120"/>
        <end position="253"/>
    </location>
</feature>
<dbReference type="PANTHER" id="PTHR46663">
    <property type="entry name" value="DIGUANYLATE CYCLASE DGCT-RELATED"/>
    <property type="match status" value="1"/>
</dbReference>
<dbReference type="InterPro" id="IPR005467">
    <property type="entry name" value="His_kinase_dom"/>
</dbReference>
<evidence type="ECO:0000256" key="1">
    <source>
        <dbReference type="ARBA" id="ARBA00000085"/>
    </source>
</evidence>
<dbReference type="SMART" id="SM00267">
    <property type="entry name" value="GGDEF"/>
    <property type="match status" value="1"/>
</dbReference>
<evidence type="ECO:0000256" key="3">
    <source>
        <dbReference type="SAM" id="Coils"/>
    </source>
</evidence>
<dbReference type="GO" id="GO:0000155">
    <property type="term" value="F:phosphorelay sensor kinase activity"/>
    <property type="evidence" value="ECO:0007669"/>
    <property type="project" value="InterPro"/>
</dbReference>
<feature type="coiled-coil region" evidence="3">
    <location>
        <begin position="15"/>
        <end position="49"/>
    </location>
</feature>
<dbReference type="Gene3D" id="3.30.565.10">
    <property type="entry name" value="Histidine kinase-like ATPase, C-terminal domain"/>
    <property type="match status" value="1"/>
</dbReference>
<dbReference type="CDD" id="cd01949">
    <property type="entry name" value="GGDEF"/>
    <property type="match status" value="1"/>
</dbReference>
<dbReference type="PANTHER" id="PTHR46663:SF2">
    <property type="entry name" value="GGDEF DOMAIN-CONTAINING PROTEIN"/>
    <property type="match status" value="1"/>
</dbReference>
<evidence type="ECO:0000256" key="2">
    <source>
        <dbReference type="ARBA" id="ARBA00012438"/>
    </source>
</evidence>
<dbReference type="InterPro" id="IPR036890">
    <property type="entry name" value="HATPase_C_sf"/>
</dbReference>
<dbReference type="Pfam" id="PF00990">
    <property type="entry name" value="GGDEF"/>
    <property type="match status" value="1"/>
</dbReference>
<evidence type="ECO:0000259" key="5">
    <source>
        <dbReference type="PROSITE" id="PS50887"/>
    </source>
</evidence>
<comment type="catalytic activity">
    <reaction evidence="1">
        <text>ATP + protein L-histidine = ADP + protein N-phospho-L-histidine.</text>
        <dbReference type="EC" id="2.7.13.3"/>
    </reaction>
</comment>
<dbReference type="Pfam" id="PF02518">
    <property type="entry name" value="HATPase_c"/>
    <property type="match status" value="1"/>
</dbReference>
<dbReference type="FunFam" id="3.30.70.270:FF:000001">
    <property type="entry name" value="Diguanylate cyclase domain protein"/>
    <property type="match status" value="1"/>
</dbReference>
<proteinExistence type="predicted"/>
<dbReference type="RefSeq" id="WP_183965071.1">
    <property type="nucleotide sequence ID" value="NZ_BAABEW010000017.1"/>
</dbReference>
<dbReference type="InterPro" id="IPR029787">
    <property type="entry name" value="Nucleotide_cyclase"/>
</dbReference>
<feature type="domain" description="Histidine kinase" evidence="4">
    <location>
        <begin position="311"/>
        <end position="529"/>
    </location>
</feature>
<dbReference type="EC" id="2.7.13.3" evidence="2"/>
<dbReference type="InterPro" id="IPR052163">
    <property type="entry name" value="DGC-Regulatory_Protein"/>
</dbReference>
<dbReference type="InterPro" id="IPR003594">
    <property type="entry name" value="HATPase_dom"/>
</dbReference>
<dbReference type="PROSITE" id="PS50109">
    <property type="entry name" value="HIS_KIN"/>
    <property type="match status" value="1"/>
</dbReference>
<dbReference type="CDD" id="cd00075">
    <property type="entry name" value="HATPase"/>
    <property type="match status" value="1"/>
</dbReference>
<comment type="caution">
    <text evidence="6">The sequence shown here is derived from an EMBL/GenBank/DDBJ whole genome shotgun (WGS) entry which is preliminary data.</text>
</comment>
<dbReference type="Gene3D" id="3.30.70.270">
    <property type="match status" value="1"/>
</dbReference>
<dbReference type="EMBL" id="JACHGB010000002">
    <property type="protein sequence ID" value="MBB5271098.1"/>
    <property type="molecule type" value="Genomic_DNA"/>
</dbReference>
<sequence>MKTRPPSPAPTDPAVAEAEATLARLGVEVEAIKALLVRLLQDVVEAERRSELGPVTQLVEANEQLVLAALSSQAEAETARQALADAAYAKTLDPLTGLHTRHTLFERFAQVVAQARRNGRRCALLFVDLDGFKQINDIRGHAFGDLVLRQLADRMEAVVREVDTVSRHGGDEFLILLADLARAADAQAVAEKVLHAIAAPMDVDGGAAAVTASVGIAVYPDDGEDIDTLIEHADAAMYASKRRGPGSAGFHRDPRTLAAAAAPAVAPLVAERRLTDLRQANEELVLAVLSAQELREAAEQARERQAAFMRAVAAELRHPQAPVHIASEMLGHAPGLEPRLVRVQHTVERRMAHMSRLVDDLVEAAGGKPGELVLHRHPVDLIAAVDAAVAAQRPTFEQHRLRLHWQRPAQPIEVDADPALVDQILSNLIDNACAHTPGGGRIDLSVGASDDTVTLTVADDGMGISPQALPRVFEPFSRDLQALDLDLPSLGLGLTAVRAMVRAHGGEVTAHSDGLHRGSRFAVTLPRHR</sequence>
<dbReference type="Proteomes" id="UP000532440">
    <property type="component" value="Unassembled WGS sequence"/>
</dbReference>
<evidence type="ECO:0000259" key="4">
    <source>
        <dbReference type="PROSITE" id="PS50109"/>
    </source>
</evidence>